<proteinExistence type="predicted"/>
<reference evidence="1 2" key="1">
    <citation type="submission" date="2014-04" db="EMBL/GenBank/DDBJ databases">
        <title>Evolutionary Origins and Diversification of the Mycorrhizal Mutualists.</title>
        <authorList>
            <consortium name="DOE Joint Genome Institute"/>
            <consortium name="Mycorrhizal Genomics Consortium"/>
            <person name="Kohler A."/>
            <person name="Kuo A."/>
            <person name="Nagy L.G."/>
            <person name="Floudas D."/>
            <person name="Copeland A."/>
            <person name="Barry K.W."/>
            <person name="Cichocki N."/>
            <person name="Veneault-Fourrey C."/>
            <person name="LaButti K."/>
            <person name="Lindquist E.A."/>
            <person name="Lipzen A."/>
            <person name="Lundell T."/>
            <person name="Morin E."/>
            <person name="Murat C."/>
            <person name="Riley R."/>
            <person name="Ohm R."/>
            <person name="Sun H."/>
            <person name="Tunlid A."/>
            <person name="Henrissat B."/>
            <person name="Grigoriev I.V."/>
            <person name="Hibbett D.S."/>
            <person name="Martin F."/>
        </authorList>
    </citation>
    <scope>NUCLEOTIDE SEQUENCE [LARGE SCALE GENOMIC DNA]</scope>
    <source>
        <strain evidence="1 2">MD-312</strain>
    </source>
</reference>
<evidence type="ECO:0000313" key="2">
    <source>
        <dbReference type="Proteomes" id="UP000053820"/>
    </source>
</evidence>
<name>A0A0C9UY67_9AGAM</name>
<dbReference type="Proteomes" id="UP000053820">
    <property type="component" value="Unassembled WGS sequence"/>
</dbReference>
<sequence>MVIREHEEVAWAIRKHEEEAWIVYRNNDDEGTKIIDSEDREDHALVRSKFVQVLTKAGCKWASGKLLPWKGLPTKLVKSGVRGLNYPLHALIPGEE</sequence>
<dbReference type="HOGENOM" id="CLU_2360005_0_0_1"/>
<organism evidence="1 2">
    <name type="scientific">Hydnomerulius pinastri MD-312</name>
    <dbReference type="NCBI Taxonomy" id="994086"/>
    <lineage>
        <taxon>Eukaryota</taxon>
        <taxon>Fungi</taxon>
        <taxon>Dikarya</taxon>
        <taxon>Basidiomycota</taxon>
        <taxon>Agaricomycotina</taxon>
        <taxon>Agaricomycetes</taxon>
        <taxon>Agaricomycetidae</taxon>
        <taxon>Boletales</taxon>
        <taxon>Boletales incertae sedis</taxon>
        <taxon>Leucogyrophana</taxon>
    </lineage>
</organism>
<accession>A0A0C9UY67</accession>
<evidence type="ECO:0000313" key="1">
    <source>
        <dbReference type="EMBL" id="KIJ57979.1"/>
    </source>
</evidence>
<protein>
    <submittedName>
        <fullName evidence="1">Uncharacterized protein</fullName>
    </submittedName>
</protein>
<keyword evidence="2" id="KW-1185">Reference proteome</keyword>
<gene>
    <name evidence="1" type="ORF">HYDPIDRAFT_34619</name>
</gene>
<dbReference type="EMBL" id="KN840027">
    <property type="protein sequence ID" value="KIJ57979.1"/>
    <property type="molecule type" value="Genomic_DNA"/>
</dbReference>
<dbReference type="AlphaFoldDB" id="A0A0C9UY67"/>